<name>A0A0M3IF69_ASCLU</name>
<keyword evidence="2" id="KW-0472">Membrane</keyword>
<sequence>MYKEKILVSIAAVCSIFAILSCTIIIPSLYNTINKIHDEVIDGVQVRMANFFKLDYPIHL</sequence>
<evidence type="ECO:0000313" key="4">
    <source>
        <dbReference type="Proteomes" id="UP000036681"/>
    </source>
</evidence>
<dbReference type="Proteomes" id="UP000036681">
    <property type="component" value="Unplaced"/>
</dbReference>
<evidence type="ECO:0000256" key="2">
    <source>
        <dbReference type="SAM" id="Phobius"/>
    </source>
</evidence>
<dbReference type="AlphaFoldDB" id="A0A0M3IF69"/>
<feature type="domain" description="Nematode cuticle collagen N-terminal" evidence="3">
    <location>
        <begin position="10"/>
        <end position="45"/>
    </location>
</feature>
<evidence type="ECO:0000259" key="3">
    <source>
        <dbReference type="Pfam" id="PF01484"/>
    </source>
</evidence>
<organism evidence="4 5">
    <name type="scientific">Ascaris lumbricoides</name>
    <name type="common">Giant roundworm</name>
    <dbReference type="NCBI Taxonomy" id="6252"/>
    <lineage>
        <taxon>Eukaryota</taxon>
        <taxon>Metazoa</taxon>
        <taxon>Ecdysozoa</taxon>
        <taxon>Nematoda</taxon>
        <taxon>Chromadorea</taxon>
        <taxon>Rhabditida</taxon>
        <taxon>Spirurina</taxon>
        <taxon>Ascaridomorpha</taxon>
        <taxon>Ascaridoidea</taxon>
        <taxon>Ascarididae</taxon>
        <taxon>Ascaris</taxon>
    </lineage>
</organism>
<keyword evidence="2" id="KW-0812">Transmembrane</keyword>
<reference evidence="5" key="1">
    <citation type="submission" date="2017-02" db="UniProtKB">
        <authorList>
            <consortium name="WormBaseParasite"/>
        </authorList>
    </citation>
    <scope>IDENTIFICATION</scope>
</reference>
<proteinExistence type="predicted"/>
<keyword evidence="4" id="KW-1185">Reference proteome</keyword>
<dbReference type="WBParaSite" id="ALUE_0001682801-mRNA-1">
    <property type="protein sequence ID" value="ALUE_0001682801-mRNA-1"/>
    <property type="gene ID" value="ALUE_0001682801"/>
</dbReference>
<keyword evidence="2" id="KW-1133">Transmembrane helix</keyword>
<evidence type="ECO:0000256" key="1">
    <source>
        <dbReference type="ARBA" id="ARBA00022737"/>
    </source>
</evidence>
<evidence type="ECO:0000313" key="5">
    <source>
        <dbReference type="WBParaSite" id="ALUE_0001682801-mRNA-1"/>
    </source>
</evidence>
<dbReference type="InterPro" id="IPR002486">
    <property type="entry name" value="Col_cuticle_N"/>
</dbReference>
<feature type="transmembrane region" description="Helical" evidence="2">
    <location>
        <begin position="6"/>
        <end position="26"/>
    </location>
</feature>
<keyword evidence="1" id="KW-0677">Repeat</keyword>
<dbReference type="GO" id="GO:0042302">
    <property type="term" value="F:structural constituent of cuticle"/>
    <property type="evidence" value="ECO:0007669"/>
    <property type="project" value="InterPro"/>
</dbReference>
<dbReference type="PROSITE" id="PS51257">
    <property type="entry name" value="PROKAR_LIPOPROTEIN"/>
    <property type="match status" value="1"/>
</dbReference>
<dbReference type="Pfam" id="PF01484">
    <property type="entry name" value="Col_cuticle_N"/>
    <property type="match status" value="1"/>
</dbReference>
<protein>
    <submittedName>
        <fullName evidence="5">Col_cuticle_N domain-containing protein</fullName>
    </submittedName>
</protein>
<accession>A0A0M3IF69</accession>